<protein>
    <submittedName>
        <fullName evidence="1">Uncharacterized protein</fullName>
    </submittedName>
</protein>
<proteinExistence type="predicted"/>
<dbReference type="RefSeq" id="WP_111923390.1">
    <property type="nucleotide sequence ID" value="NZ_LVYL01000023.1"/>
</dbReference>
<organism evidence="1 2">
    <name type="scientific">Priestia endophytica</name>
    <dbReference type="NCBI Taxonomy" id="135735"/>
    <lineage>
        <taxon>Bacteria</taxon>
        <taxon>Bacillati</taxon>
        <taxon>Bacillota</taxon>
        <taxon>Bacilli</taxon>
        <taxon>Bacillales</taxon>
        <taxon>Bacillaceae</taxon>
        <taxon>Priestia</taxon>
    </lineage>
</organism>
<dbReference type="EMBL" id="LVYK01000059">
    <property type="protein sequence ID" value="RAS71989.1"/>
    <property type="molecule type" value="Genomic_DNA"/>
</dbReference>
<accession>A0AAX1Q2R1</accession>
<reference evidence="1 2" key="1">
    <citation type="submission" date="2016-03" db="EMBL/GenBank/DDBJ databases">
        <title>Comparison of Bacillus endophyticus and B. anthracis characteristics using whole genome sequence analysis and microbiological techniques.</title>
        <authorList>
            <person name="Lekota K.E."/>
            <person name="Mafofo J."/>
            <person name="Rees J."/>
            <person name="Muchadeyi F.C."/>
            <person name="Madoroba E."/>
            <person name="Van Heerden H."/>
        </authorList>
    </citation>
    <scope>NUCLEOTIDE SEQUENCE [LARGE SCALE GENOMIC DNA]</scope>
    <source>
        <strain evidence="1 2">3631_10C</strain>
    </source>
</reference>
<comment type="caution">
    <text evidence="1">The sequence shown here is derived from an EMBL/GenBank/DDBJ whole genome shotgun (WGS) entry which is preliminary data.</text>
</comment>
<gene>
    <name evidence="1" type="ORF">A3864_23190</name>
</gene>
<evidence type="ECO:0000313" key="1">
    <source>
        <dbReference type="EMBL" id="RAS71989.1"/>
    </source>
</evidence>
<dbReference type="Proteomes" id="UP000250174">
    <property type="component" value="Unassembled WGS sequence"/>
</dbReference>
<evidence type="ECO:0000313" key="2">
    <source>
        <dbReference type="Proteomes" id="UP000250174"/>
    </source>
</evidence>
<name>A0AAX1Q2R1_9BACI</name>
<sequence>MGEKEEKYSIGVDFGTLLARYKGKIAFEWVMPKLMQILDEENYIDRSRSDEQRKILFIALFCEKT</sequence>
<dbReference type="AlphaFoldDB" id="A0AAX1Q2R1"/>